<comment type="caution">
    <text evidence="4">The sequence shown here is derived from an EMBL/GenBank/DDBJ whole genome shotgun (WGS) entry which is preliminary data.</text>
</comment>
<dbReference type="InterPro" id="IPR041698">
    <property type="entry name" value="Methyltransf_25"/>
</dbReference>
<feature type="domain" description="Methyltransferase" evidence="3">
    <location>
        <begin position="48"/>
        <end position="139"/>
    </location>
</feature>
<dbReference type="RefSeq" id="WP_326070334.1">
    <property type="nucleotide sequence ID" value="NZ_JARLKY010000004.1"/>
</dbReference>
<dbReference type="Proteomes" id="UP001338137">
    <property type="component" value="Unassembled WGS sequence"/>
</dbReference>
<evidence type="ECO:0000256" key="2">
    <source>
        <dbReference type="ARBA" id="ARBA00022679"/>
    </source>
</evidence>
<keyword evidence="2" id="KW-0808">Transferase</keyword>
<proteinExistence type="predicted"/>
<dbReference type="InterPro" id="IPR029063">
    <property type="entry name" value="SAM-dependent_MTases_sf"/>
</dbReference>
<gene>
    <name evidence="4" type="ORF">P4I72_02025</name>
</gene>
<dbReference type="GO" id="GO:0032259">
    <property type="term" value="P:methylation"/>
    <property type="evidence" value="ECO:0007669"/>
    <property type="project" value="UniProtKB-KW"/>
</dbReference>
<dbReference type="SUPFAM" id="SSF53335">
    <property type="entry name" value="S-adenosyl-L-methionine-dependent methyltransferases"/>
    <property type="match status" value="1"/>
</dbReference>
<name>A0ABU6FW01_9BACL</name>
<dbReference type="GO" id="GO:0008168">
    <property type="term" value="F:methyltransferase activity"/>
    <property type="evidence" value="ECO:0007669"/>
    <property type="project" value="UniProtKB-KW"/>
</dbReference>
<dbReference type="EMBL" id="JARLKY010000004">
    <property type="protein sequence ID" value="MEC0225901.1"/>
    <property type="molecule type" value="Genomic_DNA"/>
</dbReference>
<reference evidence="4 5" key="1">
    <citation type="submission" date="2023-03" db="EMBL/GenBank/DDBJ databases">
        <title>Bacillus Genome Sequencing.</title>
        <authorList>
            <person name="Dunlap C."/>
        </authorList>
    </citation>
    <scope>NUCLEOTIDE SEQUENCE [LARGE SCALE GENOMIC DNA]</scope>
    <source>
        <strain evidence="4 5">BD-533</strain>
    </source>
</reference>
<keyword evidence="5" id="KW-1185">Reference proteome</keyword>
<protein>
    <submittedName>
        <fullName evidence="4">Class I SAM-dependent methyltransferase</fullName>
    </submittedName>
</protein>
<evidence type="ECO:0000259" key="3">
    <source>
        <dbReference type="Pfam" id="PF13649"/>
    </source>
</evidence>
<evidence type="ECO:0000313" key="4">
    <source>
        <dbReference type="EMBL" id="MEC0225901.1"/>
    </source>
</evidence>
<evidence type="ECO:0000313" key="5">
    <source>
        <dbReference type="Proteomes" id="UP001338137"/>
    </source>
</evidence>
<dbReference type="CDD" id="cd02440">
    <property type="entry name" value="AdoMet_MTases"/>
    <property type="match status" value="1"/>
</dbReference>
<sequence length="202" mass="23396">MTISKRNALDMWNEQFSQFKEKGIQYFEPNSWLKSYLPILHDRGFNQVLEIGCGSGNDTRFLVGNGFKVTATDFSEVALSIVESNIPTVQILHHDTQNKFPFEDGGFEFIVASLSLHYFDVSLFKQILGEVRRMLSDKGLFLIRLNSVNDEDAQKVHVIDRYFYSIDSCRELFEGWKEIELGEHAIDYYGKEKIVIEGCFER</sequence>
<organism evidence="4 5">
    <name type="scientific">Paenibacillus alba</name>
    <dbReference type="NCBI Taxonomy" id="1197127"/>
    <lineage>
        <taxon>Bacteria</taxon>
        <taxon>Bacillati</taxon>
        <taxon>Bacillota</taxon>
        <taxon>Bacilli</taxon>
        <taxon>Bacillales</taxon>
        <taxon>Paenibacillaceae</taxon>
        <taxon>Paenibacillus</taxon>
    </lineage>
</organism>
<evidence type="ECO:0000256" key="1">
    <source>
        <dbReference type="ARBA" id="ARBA00022603"/>
    </source>
</evidence>
<dbReference type="PANTHER" id="PTHR43861">
    <property type="entry name" value="TRANS-ACONITATE 2-METHYLTRANSFERASE-RELATED"/>
    <property type="match status" value="1"/>
</dbReference>
<keyword evidence="1 4" id="KW-0489">Methyltransferase</keyword>
<accession>A0ABU6FW01</accession>
<dbReference type="PANTHER" id="PTHR43861:SF1">
    <property type="entry name" value="TRANS-ACONITATE 2-METHYLTRANSFERASE"/>
    <property type="match status" value="1"/>
</dbReference>
<dbReference type="Gene3D" id="3.40.50.150">
    <property type="entry name" value="Vaccinia Virus protein VP39"/>
    <property type="match status" value="1"/>
</dbReference>
<dbReference type="Pfam" id="PF13649">
    <property type="entry name" value="Methyltransf_25"/>
    <property type="match status" value="1"/>
</dbReference>